<dbReference type="InterPro" id="IPR050509">
    <property type="entry name" value="CoA-transferase_III"/>
</dbReference>
<accession>A0ABU4VPF5</accession>
<reference evidence="1 2" key="1">
    <citation type="submission" date="2023-11" db="EMBL/GenBank/DDBJ databases">
        <authorList>
            <person name="Xu M."/>
            <person name="Jiang T."/>
        </authorList>
    </citation>
    <scope>NUCLEOTIDE SEQUENCE [LARGE SCALE GENOMIC DNA]</scope>
    <source>
        <strain evidence="1 2">SD</strain>
    </source>
</reference>
<dbReference type="SUPFAM" id="SSF89796">
    <property type="entry name" value="CoA-transferase family III (CaiB/BaiF)"/>
    <property type="match status" value="1"/>
</dbReference>
<name>A0ABU4VPF5_9ACTN</name>
<proteinExistence type="predicted"/>
<comment type="caution">
    <text evidence="1">The sequence shown here is derived from an EMBL/GenBank/DDBJ whole genome shotgun (WGS) entry which is preliminary data.</text>
</comment>
<dbReference type="InterPro" id="IPR023606">
    <property type="entry name" value="CoA-Trfase_III_dom_1_sf"/>
</dbReference>
<dbReference type="GO" id="GO:0016740">
    <property type="term" value="F:transferase activity"/>
    <property type="evidence" value="ECO:0007669"/>
    <property type="project" value="UniProtKB-KW"/>
</dbReference>
<sequence>MTNQHGILAGMRVIEGSAFVAAPLGGMTLAQLGADVIRFDQIGGGLDHARWPVAEGGQSLFWAGLNKGKRSIQIDLRRPEGRELVGQLVGAPGPDSGLFLTNFPARGWLAYDELRKRREDLVMVALTGNPDGTSEVDYTVNPATGFPWATGPRNLAEPLNSVLPAWDIAMGELAAVGLLAAERRRSRTGLGTLISLALSDVAFAMVGNLGRIAEAQLEARDSAKDGNYLYGAFGHDFETRDGRRVMVVALTGRQWSALKDATNLHEACAKIEEGTGFDLSTEAGRFQGRDFIAALLRPWFARRDLADVREAFAGTSVSWGPYQTFRQLVEEDPRCSSDNPMFAEVDQPGAGRYLSPASPLEFSAVPRVPVAPAPVLGADTEQVLADVLGLAEHEIGRLHDDGIVAGAAADAPRAATTA</sequence>
<protein>
    <submittedName>
        <fullName evidence="1">CoA transferase</fullName>
    </submittedName>
</protein>
<evidence type="ECO:0000313" key="1">
    <source>
        <dbReference type="EMBL" id="MDX8153733.1"/>
    </source>
</evidence>
<dbReference type="InterPro" id="IPR003673">
    <property type="entry name" value="CoA-Trfase_fam_III"/>
</dbReference>
<dbReference type="RefSeq" id="WP_319955882.1">
    <property type="nucleotide sequence ID" value="NZ_JAXAVX010000019.1"/>
</dbReference>
<dbReference type="EMBL" id="JAXAVX010000019">
    <property type="protein sequence ID" value="MDX8153733.1"/>
    <property type="molecule type" value="Genomic_DNA"/>
</dbReference>
<keyword evidence="2" id="KW-1185">Reference proteome</keyword>
<dbReference type="Proteomes" id="UP001277761">
    <property type="component" value="Unassembled WGS sequence"/>
</dbReference>
<evidence type="ECO:0000313" key="2">
    <source>
        <dbReference type="Proteomes" id="UP001277761"/>
    </source>
</evidence>
<gene>
    <name evidence="1" type="ORF">SK069_19205</name>
</gene>
<dbReference type="Gene3D" id="3.30.1540.10">
    <property type="entry name" value="formyl-coa transferase, domain 3"/>
    <property type="match status" value="1"/>
</dbReference>
<organism evidence="1 2">
    <name type="scientific">Patulibacter brassicae</name>
    <dbReference type="NCBI Taxonomy" id="1705717"/>
    <lineage>
        <taxon>Bacteria</taxon>
        <taxon>Bacillati</taxon>
        <taxon>Actinomycetota</taxon>
        <taxon>Thermoleophilia</taxon>
        <taxon>Solirubrobacterales</taxon>
        <taxon>Patulibacteraceae</taxon>
        <taxon>Patulibacter</taxon>
    </lineage>
</organism>
<dbReference type="Pfam" id="PF02515">
    <property type="entry name" value="CoA_transf_3"/>
    <property type="match status" value="1"/>
</dbReference>
<dbReference type="PANTHER" id="PTHR48228">
    <property type="entry name" value="SUCCINYL-COA--D-CITRAMALATE COA-TRANSFERASE"/>
    <property type="match status" value="1"/>
</dbReference>
<dbReference type="Gene3D" id="3.40.50.10540">
    <property type="entry name" value="Crotonobetainyl-coa:carnitine coa-transferase, domain 1"/>
    <property type="match status" value="1"/>
</dbReference>
<dbReference type="PANTHER" id="PTHR48228:SF5">
    <property type="entry name" value="ALPHA-METHYLACYL-COA RACEMASE"/>
    <property type="match status" value="1"/>
</dbReference>
<keyword evidence="1" id="KW-0808">Transferase</keyword>
<dbReference type="InterPro" id="IPR044855">
    <property type="entry name" value="CoA-Trfase_III_dom3_sf"/>
</dbReference>